<dbReference type="InterPro" id="IPR052030">
    <property type="entry name" value="Peptidase_M20/M20A_hydrolases"/>
</dbReference>
<name>A0A0U5C683_ASPCI</name>
<proteinExistence type="inferred from homology"/>
<dbReference type="Pfam" id="PF01546">
    <property type="entry name" value="Peptidase_M20"/>
    <property type="match status" value="1"/>
</dbReference>
<dbReference type="EMBL" id="CDMC01000003">
    <property type="protein sequence ID" value="CEL03609.1"/>
    <property type="molecule type" value="Genomic_DNA"/>
</dbReference>
<protein>
    <recommendedName>
        <fullName evidence="2">Peptidase M20 domain-containing protein 2</fullName>
    </recommendedName>
</protein>
<dbReference type="InterPro" id="IPR017439">
    <property type="entry name" value="Amidohydrolase"/>
</dbReference>
<dbReference type="InterPro" id="IPR017144">
    <property type="entry name" value="Xaa-Arg_dipeptidase"/>
</dbReference>
<dbReference type="AlphaFoldDB" id="A0A0U5C683"/>
<dbReference type="PIRSF" id="PIRSF037226">
    <property type="entry name" value="Amidohydrolase_ACY1L2_prd"/>
    <property type="match status" value="1"/>
</dbReference>
<dbReference type="PANTHER" id="PTHR30575">
    <property type="entry name" value="PEPTIDASE M20"/>
    <property type="match status" value="1"/>
</dbReference>
<dbReference type="Proteomes" id="UP000054771">
    <property type="component" value="Unassembled WGS sequence"/>
</dbReference>
<dbReference type="CDD" id="cd05672">
    <property type="entry name" value="M20_ACY1L2-like"/>
    <property type="match status" value="1"/>
</dbReference>
<evidence type="ECO:0000256" key="1">
    <source>
        <dbReference type="ARBA" id="ARBA00006247"/>
    </source>
</evidence>
<dbReference type="Gene3D" id="3.40.630.10">
    <property type="entry name" value="Zn peptidases"/>
    <property type="match status" value="1"/>
</dbReference>
<evidence type="ECO:0000313" key="3">
    <source>
        <dbReference type="EMBL" id="CEL03609.1"/>
    </source>
</evidence>
<dbReference type="STRING" id="454130.A0A0U5C683"/>
<reference evidence="4" key="1">
    <citation type="journal article" date="2016" name="Genome Announc.">
        <title>Draft genome sequences of fungus Aspergillus calidoustus.</title>
        <authorList>
            <person name="Horn F."/>
            <person name="Linde J."/>
            <person name="Mattern D.J."/>
            <person name="Walther G."/>
            <person name="Guthke R."/>
            <person name="Scherlach K."/>
            <person name="Martin K."/>
            <person name="Brakhage A.A."/>
            <person name="Petzke L."/>
            <person name="Valiante V."/>
        </authorList>
    </citation>
    <scope>NUCLEOTIDE SEQUENCE [LARGE SCALE GENOMIC DNA]</scope>
    <source>
        <strain evidence="4">SF006504</strain>
    </source>
</reference>
<dbReference type="InterPro" id="IPR036264">
    <property type="entry name" value="Bact_exopeptidase_dim_dom"/>
</dbReference>
<organism evidence="3 4">
    <name type="scientific">Aspergillus calidoustus</name>
    <dbReference type="NCBI Taxonomy" id="454130"/>
    <lineage>
        <taxon>Eukaryota</taxon>
        <taxon>Fungi</taxon>
        <taxon>Dikarya</taxon>
        <taxon>Ascomycota</taxon>
        <taxon>Pezizomycotina</taxon>
        <taxon>Eurotiomycetes</taxon>
        <taxon>Eurotiomycetidae</taxon>
        <taxon>Eurotiales</taxon>
        <taxon>Aspergillaceae</taxon>
        <taxon>Aspergillus</taxon>
        <taxon>Aspergillus subgen. Nidulantes</taxon>
    </lineage>
</organism>
<accession>A0A0U5C683</accession>
<comment type="similarity">
    <text evidence="1 2">Belongs to the peptidase M20A family.</text>
</comment>
<dbReference type="Gene3D" id="3.30.70.360">
    <property type="match status" value="1"/>
</dbReference>
<dbReference type="InterPro" id="IPR002933">
    <property type="entry name" value="Peptidase_M20"/>
</dbReference>
<dbReference type="NCBIfam" id="TIGR01891">
    <property type="entry name" value="amidohydrolases"/>
    <property type="match status" value="1"/>
</dbReference>
<dbReference type="SUPFAM" id="SSF55031">
    <property type="entry name" value="Bacterial exopeptidase dimerisation domain"/>
    <property type="match status" value="1"/>
</dbReference>
<dbReference type="PANTHER" id="PTHR30575:SF8">
    <property type="entry name" value="PEPTIDASE M20 DOMAIN-CONTAINING PROTEIN 2"/>
    <property type="match status" value="1"/>
</dbReference>
<dbReference type="SUPFAM" id="SSF53187">
    <property type="entry name" value="Zn-dependent exopeptidases"/>
    <property type="match status" value="1"/>
</dbReference>
<dbReference type="OMA" id="SWNVPNI"/>
<dbReference type="OrthoDB" id="6119954at2759"/>
<sequence length="423" mass="45881">MSTLTHTQRLVGLERLQDIQKTIETAIASHVDDLRQAIKHVYENPELAFEEYIAHDTLCSFLEGLGFEVTRGAYGVETAFEVRTGEGGRLISIDAEYDALPGIGHGCGHHLIAASSITAFLGIHYVLKQHKIPGRVQLLGCPAEENQGGKVVLVRNGALKGVDAAIMAHPNSPDKRCPEVTAVGGFPTLAMQRWVVEYHGRASHAAGHPHKGLNAFDAAVAAYNNIALLRQQTLSEERIHGCVLEGPKVPNTIGHYTKSVWIARSLSRGTLMALSKRVLACFEAAGTATGCTVEITEGNMYLDTIVNETLCRRYAEIANSVEGQQVQAFSTEVQTGSTDFGNISYECPGLHLFFALGCSPNVFAHHQDFTEASGTEDAFCRALKTGTLMALTVWDLLTDDALFEQVAGEWKATVEAHSSSEYQ</sequence>
<evidence type="ECO:0000256" key="2">
    <source>
        <dbReference type="PIRNR" id="PIRNR037226"/>
    </source>
</evidence>
<gene>
    <name evidence="3" type="ORF">ASPCAL04761</name>
</gene>
<evidence type="ECO:0000313" key="4">
    <source>
        <dbReference type="Proteomes" id="UP000054771"/>
    </source>
</evidence>
<keyword evidence="4" id="KW-1185">Reference proteome</keyword>
<dbReference type="FunFam" id="3.30.70.360:FF:000004">
    <property type="entry name" value="Peptidase M20 domain-containing protein 2"/>
    <property type="match status" value="1"/>
</dbReference>
<dbReference type="GO" id="GO:0016805">
    <property type="term" value="F:dipeptidase activity"/>
    <property type="evidence" value="ECO:0007669"/>
    <property type="project" value="InterPro"/>
</dbReference>